<dbReference type="CDD" id="cd17932">
    <property type="entry name" value="DEXQc_UvrD"/>
    <property type="match status" value="1"/>
</dbReference>
<keyword evidence="5 11" id="KW-0067">ATP-binding</keyword>
<evidence type="ECO:0000256" key="11">
    <source>
        <dbReference type="PROSITE-ProRule" id="PRU00560"/>
    </source>
</evidence>
<feature type="binding site" evidence="11">
    <location>
        <begin position="33"/>
        <end position="40"/>
    </location>
    <ligand>
        <name>ATP</name>
        <dbReference type="ChEBI" id="CHEBI:30616"/>
    </ligand>
</feature>
<dbReference type="EMBL" id="DYVE01000119">
    <property type="protein sequence ID" value="HJG27926.1"/>
    <property type="molecule type" value="Genomic_DNA"/>
</dbReference>
<dbReference type="PANTHER" id="PTHR11070:SF2">
    <property type="entry name" value="ATP-DEPENDENT DNA HELICASE SRS2"/>
    <property type="match status" value="1"/>
</dbReference>
<evidence type="ECO:0000256" key="6">
    <source>
        <dbReference type="ARBA" id="ARBA00023125"/>
    </source>
</evidence>
<dbReference type="Gene3D" id="1.10.486.10">
    <property type="entry name" value="PCRA, domain 4"/>
    <property type="match status" value="1"/>
</dbReference>
<dbReference type="Gene3D" id="1.10.10.160">
    <property type="match status" value="1"/>
</dbReference>
<dbReference type="Gene3D" id="3.40.50.300">
    <property type="entry name" value="P-loop containing nucleotide triphosphate hydrolases"/>
    <property type="match status" value="2"/>
</dbReference>
<name>A0A921LMV7_9FIRM</name>
<dbReference type="Pfam" id="PF00580">
    <property type="entry name" value="UvrD-helicase"/>
    <property type="match status" value="1"/>
</dbReference>
<evidence type="ECO:0000256" key="7">
    <source>
        <dbReference type="ARBA" id="ARBA00023235"/>
    </source>
</evidence>
<keyword evidence="7" id="KW-0413">Isomerase</keyword>
<dbReference type="Proteomes" id="UP000782880">
    <property type="component" value="Unassembled WGS sequence"/>
</dbReference>
<sequence length="404" mass="46793">MEEQQFAARYLEGFNPQQRAAVTAVEGPVLLLAVPGSGKTTVLVNRLGYMVQCCGIAPEQILTMTYTVAATQEMRSRFAARFGAELAERMQFRTINGLSAMILQYYSRRYQRQQPQLITRESDLTPLLIQIYQLVSDDYPIESTLKELRTAITYIKNMALDEEGIAALETDLPDLPDLYSRYQSELKRRGWMDYDDQMVFALQILRAVPAVLARFQEQYRFFCVDESQDTSKIQHEIIRLLAQKSRNLFMVGDEDQSIYGFRAAYPQALMEFEQAWPGARVLLMEENYRSGSEIVDAANHFVARNRYRRPKVMRPTCGSQGPLEIVRIRRREEQIEWLFDRVRQGEPLTVLFRNNESALPLIDLCERNSLPYRFKKSDLTFFSDKIVLDVTDFLLFAQNPSDSE</sequence>
<dbReference type="GO" id="GO:0016787">
    <property type="term" value="F:hydrolase activity"/>
    <property type="evidence" value="ECO:0007669"/>
    <property type="project" value="UniProtKB-UniRule"/>
</dbReference>
<keyword evidence="3 11" id="KW-0378">Hydrolase</keyword>
<evidence type="ECO:0000256" key="3">
    <source>
        <dbReference type="ARBA" id="ARBA00022801"/>
    </source>
</evidence>
<evidence type="ECO:0000256" key="10">
    <source>
        <dbReference type="ARBA" id="ARBA00048988"/>
    </source>
</evidence>
<comment type="catalytic activity">
    <reaction evidence="8">
        <text>Couples ATP hydrolysis with the unwinding of duplex DNA by translocating in the 3'-5' direction.</text>
        <dbReference type="EC" id="5.6.2.4"/>
    </reaction>
</comment>
<keyword evidence="4 11" id="KW-0347">Helicase</keyword>
<evidence type="ECO:0000259" key="12">
    <source>
        <dbReference type="PROSITE" id="PS51198"/>
    </source>
</evidence>
<gene>
    <name evidence="14" type="ORF">K8V20_04675</name>
</gene>
<proteinExistence type="inferred from homology"/>
<comment type="catalytic activity">
    <reaction evidence="10">
        <text>ATP + H2O = ADP + phosphate + H(+)</text>
        <dbReference type="Rhea" id="RHEA:13065"/>
        <dbReference type="ChEBI" id="CHEBI:15377"/>
        <dbReference type="ChEBI" id="CHEBI:15378"/>
        <dbReference type="ChEBI" id="CHEBI:30616"/>
        <dbReference type="ChEBI" id="CHEBI:43474"/>
        <dbReference type="ChEBI" id="CHEBI:456216"/>
        <dbReference type="EC" id="5.6.2.4"/>
    </reaction>
</comment>
<dbReference type="Pfam" id="PF13361">
    <property type="entry name" value="UvrD_C"/>
    <property type="match status" value="1"/>
</dbReference>
<reference evidence="14" key="2">
    <citation type="submission" date="2021-09" db="EMBL/GenBank/DDBJ databases">
        <authorList>
            <person name="Gilroy R."/>
        </authorList>
    </citation>
    <scope>NUCLEOTIDE SEQUENCE</scope>
    <source>
        <strain evidence="14">ChiBcec21-2208</strain>
    </source>
</reference>
<dbReference type="GO" id="GO:0003677">
    <property type="term" value="F:DNA binding"/>
    <property type="evidence" value="ECO:0007669"/>
    <property type="project" value="UniProtKB-KW"/>
</dbReference>
<dbReference type="GO" id="GO:0043138">
    <property type="term" value="F:3'-5' DNA helicase activity"/>
    <property type="evidence" value="ECO:0007669"/>
    <property type="project" value="UniProtKB-EC"/>
</dbReference>
<feature type="domain" description="UvrD-like helicase ATP-binding" evidence="12">
    <location>
        <begin position="12"/>
        <end position="291"/>
    </location>
</feature>
<evidence type="ECO:0000313" key="15">
    <source>
        <dbReference type="Proteomes" id="UP000782880"/>
    </source>
</evidence>
<dbReference type="PANTHER" id="PTHR11070">
    <property type="entry name" value="UVRD / RECB / PCRA DNA HELICASE FAMILY MEMBER"/>
    <property type="match status" value="1"/>
</dbReference>
<dbReference type="InterPro" id="IPR013986">
    <property type="entry name" value="DExx_box_DNA_helicase_dom_sf"/>
</dbReference>
<dbReference type="GO" id="GO:0005524">
    <property type="term" value="F:ATP binding"/>
    <property type="evidence" value="ECO:0007669"/>
    <property type="project" value="UniProtKB-UniRule"/>
</dbReference>
<dbReference type="InterPro" id="IPR027417">
    <property type="entry name" value="P-loop_NTPase"/>
</dbReference>
<evidence type="ECO:0000256" key="5">
    <source>
        <dbReference type="ARBA" id="ARBA00022840"/>
    </source>
</evidence>
<keyword evidence="2 11" id="KW-0547">Nucleotide-binding</keyword>
<comment type="similarity">
    <text evidence="1">Belongs to the helicase family. UvrD subfamily.</text>
</comment>
<comment type="caution">
    <text evidence="14">The sequence shown here is derived from an EMBL/GenBank/DDBJ whole genome shotgun (WGS) entry which is preliminary data.</text>
</comment>
<evidence type="ECO:0000313" key="14">
    <source>
        <dbReference type="EMBL" id="HJG27926.1"/>
    </source>
</evidence>
<feature type="non-terminal residue" evidence="14">
    <location>
        <position position="404"/>
    </location>
</feature>
<organism evidence="14 15">
    <name type="scientific">Subdoligranulum variabile</name>
    <dbReference type="NCBI Taxonomy" id="214851"/>
    <lineage>
        <taxon>Bacteria</taxon>
        <taxon>Bacillati</taxon>
        <taxon>Bacillota</taxon>
        <taxon>Clostridia</taxon>
        <taxon>Eubacteriales</taxon>
        <taxon>Oscillospiraceae</taxon>
        <taxon>Subdoligranulum</taxon>
    </lineage>
</organism>
<feature type="domain" description="UvrD-like helicase C-terminal" evidence="13">
    <location>
        <begin position="292"/>
        <end position="404"/>
    </location>
</feature>
<dbReference type="SUPFAM" id="SSF52540">
    <property type="entry name" value="P-loop containing nucleoside triphosphate hydrolases"/>
    <property type="match status" value="1"/>
</dbReference>
<evidence type="ECO:0000256" key="1">
    <source>
        <dbReference type="ARBA" id="ARBA00009922"/>
    </source>
</evidence>
<dbReference type="EC" id="5.6.2.4" evidence="9"/>
<dbReference type="GO" id="GO:0000725">
    <property type="term" value="P:recombinational repair"/>
    <property type="evidence" value="ECO:0007669"/>
    <property type="project" value="TreeGrafter"/>
</dbReference>
<keyword evidence="6" id="KW-0238">DNA-binding</keyword>
<evidence type="ECO:0000256" key="9">
    <source>
        <dbReference type="ARBA" id="ARBA00034808"/>
    </source>
</evidence>
<dbReference type="InterPro" id="IPR014016">
    <property type="entry name" value="UvrD-like_ATP-bd"/>
</dbReference>
<evidence type="ECO:0000256" key="8">
    <source>
        <dbReference type="ARBA" id="ARBA00034617"/>
    </source>
</evidence>
<dbReference type="AlphaFoldDB" id="A0A921LMV7"/>
<dbReference type="InterPro" id="IPR014017">
    <property type="entry name" value="DNA_helicase_UvrD-like_C"/>
</dbReference>
<dbReference type="PROSITE" id="PS51217">
    <property type="entry name" value="UVRD_HELICASE_CTER"/>
    <property type="match status" value="1"/>
</dbReference>
<evidence type="ECO:0000256" key="4">
    <source>
        <dbReference type="ARBA" id="ARBA00022806"/>
    </source>
</evidence>
<evidence type="ECO:0000256" key="2">
    <source>
        <dbReference type="ARBA" id="ARBA00022741"/>
    </source>
</evidence>
<dbReference type="PROSITE" id="PS51198">
    <property type="entry name" value="UVRD_HELICASE_ATP_BIND"/>
    <property type="match status" value="1"/>
</dbReference>
<reference evidence="14" key="1">
    <citation type="journal article" date="2021" name="PeerJ">
        <title>Extensive microbial diversity within the chicken gut microbiome revealed by metagenomics and culture.</title>
        <authorList>
            <person name="Gilroy R."/>
            <person name="Ravi A."/>
            <person name="Getino M."/>
            <person name="Pursley I."/>
            <person name="Horton D.L."/>
            <person name="Alikhan N.F."/>
            <person name="Baker D."/>
            <person name="Gharbi K."/>
            <person name="Hall N."/>
            <person name="Watson M."/>
            <person name="Adriaenssens E.M."/>
            <person name="Foster-Nyarko E."/>
            <person name="Jarju S."/>
            <person name="Secka A."/>
            <person name="Antonio M."/>
            <person name="Oren A."/>
            <person name="Chaudhuri R.R."/>
            <person name="La Ragione R."/>
            <person name="Hildebrand F."/>
            <person name="Pallen M.J."/>
        </authorList>
    </citation>
    <scope>NUCLEOTIDE SEQUENCE</scope>
    <source>
        <strain evidence="14">ChiBcec21-2208</strain>
    </source>
</reference>
<evidence type="ECO:0000259" key="13">
    <source>
        <dbReference type="PROSITE" id="PS51217"/>
    </source>
</evidence>
<accession>A0A921LMV7</accession>
<protein>
    <recommendedName>
        <fullName evidence="9">DNA 3'-5' helicase</fullName>
        <ecNumber evidence="9">5.6.2.4</ecNumber>
    </recommendedName>
</protein>
<dbReference type="InterPro" id="IPR000212">
    <property type="entry name" value="DNA_helicase_UvrD/REP"/>
</dbReference>